<dbReference type="PANTHER" id="PTHR10209">
    <property type="entry name" value="OXIDOREDUCTASE, 2OG-FE II OXYGENASE FAMILY PROTEIN"/>
    <property type="match status" value="1"/>
</dbReference>
<accession>A0AAV9DU48</accession>
<dbReference type="InterPro" id="IPR026992">
    <property type="entry name" value="DIOX_N"/>
</dbReference>
<evidence type="ECO:0000256" key="1">
    <source>
        <dbReference type="ARBA" id="ARBA00022723"/>
    </source>
</evidence>
<keyword evidence="2" id="KW-0560">Oxidoreductase</keyword>
<reference evidence="6" key="1">
    <citation type="journal article" date="2023" name="Nat. Commun.">
        <title>Diploid and tetraploid genomes of Acorus and the evolution of monocots.</title>
        <authorList>
            <person name="Ma L."/>
            <person name="Liu K.W."/>
            <person name="Li Z."/>
            <person name="Hsiao Y.Y."/>
            <person name="Qi Y."/>
            <person name="Fu T."/>
            <person name="Tang G.D."/>
            <person name="Zhang D."/>
            <person name="Sun W.H."/>
            <person name="Liu D.K."/>
            <person name="Li Y."/>
            <person name="Chen G.Z."/>
            <person name="Liu X.D."/>
            <person name="Liao X.Y."/>
            <person name="Jiang Y.T."/>
            <person name="Yu X."/>
            <person name="Hao Y."/>
            <person name="Huang J."/>
            <person name="Zhao X.W."/>
            <person name="Ke S."/>
            <person name="Chen Y.Y."/>
            <person name="Wu W.L."/>
            <person name="Hsu J.L."/>
            <person name="Lin Y.F."/>
            <person name="Huang M.D."/>
            <person name="Li C.Y."/>
            <person name="Huang L."/>
            <person name="Wang Z.W."/>
            <person name="Zhao X."/>
            <person name="Zhong W.Y."/>
            <person name="Peng D.H."/>
            <person name="Ahmad S."/>
            <person name="Lan S."/>
            <person name="Zhang J.S."/>
            <person name="Tsai W.C."/>
            <person name="Van de Peer Y."/>
            <person name="Liu Z.J."/>
        </authorList>
    </citation>
    <scope>NUCLEOTIDE SEQUENCE</scope>
    <source>
        <strain evidence="6">CP</strain>
    </source>
</reference>
<feature type="region of interest" description="Disordered" evidence="4">
    <location>
        <begin position="1"/>
        <end position="28"/>
    </location>
</feature>
<evidence type="ECO:0000256" key="3">
    <source>
        <dbReference type="ARBA" id="ARBA00023004"/>
    </source>
</evidence>
<evidence type="ECO:0000259" key="5">
    <source>
        <dbReference type="Pfam" id="PF14226"/>
    </source>
</evidence>
<sequence>MPSRRSPTSRRRSPPSISPSSSNQRFSHEELKNLHSACEDWGFFYLINHGVSGEVIEKMKMDVKEFFRQPLEVKEVHA</sequence>
<evidence type="ECO:0000256" key="2">
    <source>
        <dbReference type="ARBA" id="ARBA00023002"/>
    </source>
</evidence>
<dbReference type="GO" id="GO:0046872">
    <property type="term" value="F:metal ion binding"/>
    <property type="evidence" value="ECO:0007669"/>
    <property type="project" value="UniProtKB-KW"/>
</dbReference>
<dbReference type="EMBL" id="JAUJYO010000011">
    <property type="protein sequence ID" value="KAK1304426.1"/>
    <property type="molecule type" value="Genomic_DNA"/>
</dbReference>
<keyword evidence="3" id="KW-0408">Iron</keyword>
<dbReference type="Pfam" id="PF14226">
    <property type="entry name" value="DIOX_N"/>
    <property type="match status" value="1"/>
</dbReference>
<name>A0AAV9DU48_ACOCL</name>
<evidence type="ECO:0000313" key="7">
    <source>
        <dbReference type="Proteomes" id="UP001180020"/>
    </source>
</evidence>
<keyword evidence="7" id="KW-1185">Reference proteome</keyword>
<dbReference type="AlphaFoldDB" id="A0AAV9DU48"/>
<dbReference type="GO" id="GO:0016491">
    <property type="term" value="F:oxidoreductase activity"/>
    <property type="evidence" value="ECO:0007669"/>
    <property type="project" value="UniProtKB-KW"/>
</dbReference>
<gene>
    <name evidence="6" type="primary">NCS1</name>
    <name evidence="6" type="ORF">QJS10_CPB11g00177</name>
</gene>
<keyword evidence="1" id="KW-0479">Metal-binding</keyword>
<comment type="caution">
    <text evidence="6">The sequence shown here is derived from an EMBL/GenBank/DDBJ whole genome shotgun (WGS) entry which is preliminary data.</text>
</comment>
<reference evidence="6" key="2">
    <citation type="submission" date="2023-06" db="EMBL/GenBank/DDBJ databases">
        <authorList>
            <person name="Ma L."/>
            <person name="Liu K.-W."/>
            <person name="Li Z."/>
            <person name="Hsiao Y.-Y."/>
            <person name="Qi Y."/>
            <person name="Fu T."/>
            <person name="Tang G."/>
            <person name="Zhang D."/>
            <person name="Sun W.-H."/>
            <person name="Liu D.-K."/>
            <person name="Li Y."/>
            <person name="Chen G.-Z."/>
            <person name="Liu X.-D."/>
            <person name="Liao X.-Y."/>
            <person name="Jiang Y.-T."/>
            <person name="Yu X."/>
            <person name="Hao Y."/>
            <person name="Huang J."/>
            <person name="Zhao X.-W."/>
            <person name="Ke S."/>
            <person name="Chen Y.-Y."/>
            <person name="Wu W.-L."/>
            <person name="Hsu J.-L."/>
            <person name="Lin Y.-F."/>
            <person name="Huang M.-D."/>
            <person name="Li C.-Y."/>
            <person name="Huang L."/>
            <person name="Wang Z.-W."/>
            <person name="Zhao X."/>
            <person name="Zhong W.-Y."/>
            <person name="Peng D.-H."/>
            <person name="Ahmad S."/>
            <person name="Lan S."/>
            <person name="Zhang J.-S."/>
            <person name="Tsai W.-C."/>
            <person name="Van De Peer Y."/>
            <person name="Liu Z.-J."/>
        </authorList>
    </citation>
    <scope>NUCLEOTIDE SEQUENCE</scope>
    <source>
        <strain evidence="6">CP</strain>
        <tissue evidence="6">Leaves</tissue>
    </source>
</reference>
<evidence type="ECO:0000313" key="6">
    <source>
        <dbReference type="EMBL" id="KAK1304426.1"/>
    </source>
</evidence>
<feature type="domain" description="Non-haem dioxygenase N-terminal" evidence="5">
    <location>
        <begin position="22"/>
        <end position="76"/>
    </location>
</feature>
<organism evidence="6 7">
    <name type="scientific">Acorus calamus</name>
    <name type="common">Sweet flag</name>
    <dbReference type="NCBI Taxonomy" id="4465"/>
    <lineage>
        <taxon>Eukaryota</taxon>
        <taxon>Viridiplantae</taxon>
        <taxon>Streptophyta</taxon>
        <taxon>Embryophyta</taxon>
        <taxon>Tracheophyta</taxon>
        <taxon>Spermatophyta</taxon>
        <taxon>Magnoliopsida</taxon>
        <taxon>Liliopsida</taxon>
        <taxon>Acoraceae</taxon>
        <taxon>Acorus</taxon>
    </lineage>
</organism>
<proteinExistence type="predicted"/>
<dbReference type="Proteomes" id="UP001180020">
    <property type="component" value="Unassembled WGS sequence"/>
</dbReference>
<evidence type="ECO:0000256" key="4">
    <source>
        <dbReference type="SAM" id="MobiDB-lite"/>
    </source>
</evidence>
<protein>
    <submittedName>
        <fullName evidence="6">S-norcoclaurine synthase 1</fullName>
    </submittedName>
</protein>
<dbReference type="InterPro" id="IPR027443">
    <property type="entry name" value="IPNS-like_sf"/>
</dbReference>
<dbReference type="SUPFAM" id="SSF51197">
    <property type="entry name" value="Clavaminate synthase-like"/>
    <property type="match status" value="1"/>
</dbReference>
<dbReference type="Gene3D" id="2.60.120.330">
    <property type="entry name" value="B-lactam Antibiotic, Isopenicillin N Synthase, Chain"/>
    <property type="match status" value="1"/>
</dbReference>
<dbReference type="PANTHER" id="PTHR10209:SF885">
    <property type="entry name" value="2OG-FE(II) OXYGENASE FAMILY, PUTATIVE (AFU_ORTHOLOGUE AFUA_2G00750)-RELATED"/>
    <property type="match status" value="1"/>
</dbReference>